<reference evidence="9 10" key="1">
    <citation type="submission" date="2016-08" db="EMBL/GenBank/DDBJ databases">
        <title>Draft genome of Fabibacter sp. strain SK-8.</title>
        <authorList>
            <person name="Wong S.-K."/>
            <person name="Hamasaki K."/>
            <person name="Yoshizawa S."/>
        </authorList>
    </citation>
    <scope>NUCLEOTIDE SEQUENCE [LARGE SCALE GENOMIC DNA]</scope>
    <source>
        <strain evidence="9 10">SK-8</strain>
    </source>
</reference>
<feature type="transmembrane region" description="Helical" evidence="6">
    <location>
        <begin position="16"/>
        <end position="39"/>
    </location>
</feature>
<comment type="caution">
    <text evidence="9">The sequence shown here is derived from an EMBL/GenBank/DDBJ whole genome shotgun (WGS) entry which is preliminary data.</text>
</comment>
<keyword evidence="3 6" id="KW-0812">Transmembrane</keyword>
<evidence type="ECO:0000256" key="1">
    <source>
        <dbReference type="ARBA" id="ARBA00004651"/>
    </source>
</evidence>
<dbReference type="InterPro" id="IPR003838">
    <property type="entry name" value="ABC3_permease_C"/>
</dbReference>
<sequence>MKNFTLALRVLLKNKFYSLLNILGLAVGLAVAIIIFLYVESDMSFDKQHDNHAQIFRVESNFIVGEKEDKFAFVSQFLPKALKADYPEIENYVRFRSAGKLLIDLDGRKFYENNVFYADSSTFTMFDYELIQGDPETVLDEPNTVVLSQSLAQKYFNSQDVIGNTIKTPTGQFKVSGIMADLPENVHMTFDALLSYESLQTNKELLKLQEQQGGLWSPTDFAYLLFPKNYDTETLQAKFPEFYEKHMAPIAKLINYKGVFEIDLTNIADTHFNPTPPQFDYPTGNRTYTYAFTAIGIFILLLASINYMNLASARSTSRSKEVGIRKVMGSTKGALVTQFLSESIIIALVSMIFAFGLVALLVNGIGIGDLMGKTLIFNPFSNLTMTIGTLLVTIIIGVLSGLYPAFYLSAIAPVRALKGVNKSGPKSMNMRKVLVAFQFFISIAVIISTLLMKDQIEFLNNKDLGFNKDNVVIINTQDTAMSNRVEFVKAELKQNPGVINVSDAIIVGGDTNLGNNLLGASKSLIRAQAADSSIIDATFPVLFVGDDYAETMEIDFVEGRDFDKDQPSDRTRGVLVNEAMVKNMGWDTAIGKELGLPIPGVQPSKVIGVVKDFNAFSLHTSVEPMVIFHYDFNPFLKAQGGLPSFLIHVRGNSIKESMEFLEQKFLELDPSHPFEYRFLDSRAEELYKEDARQSKLSGLLSYICIFISCLGLLGLASYSTSQRIKEIGVRKVLGASVFQLVYMIFKDILVLIVVGFIISVPVAYYVIEQWLQEFAYQMPLVQTLILSAVLSGLLSILVSFITVSYHSLKAASQNPIRALRYE</sequence>
<dbReference type="EMBL" id="MDGQ01000005">
    <property type="protein sequence ID" value="OEK05143.1"/>
    <property type="molecule type" value="Genomic_DNA"/>
</dbReference>
<feature type="domain" description="ABC3 transporter permease C-terminal" evidence="7">
    <location>
        <begin position="295"/>
        <end position="402"/>
    </location>
</feature>
<dbReference type="AlphaFoldDB" id="A0A1E5T191"/>
<feature type="transmembrane region" description="Helical" evidence="6">
    <location>
        <begin position="433"/>
        <end position="452"/>
    </location>
</feature>
<dbReference type="PANTHER" id="PTHR30572:SF18">
    <property type="entry name" value="ABC-TYPE MACROLIDE FAMILY EXPORT SYSTEM PERMEASE COMPONENT 2"/>
    <property type="match status" value="1"/>
</dbReference>
<dbReference type="Pfam" id="PF02687">
    <property type="entry name" value="FtsX"/>
    <property type="match status" value="2"/>
</dbReference>
<dbReference type="GO" id="GO:0005886">
    <property type="term" value="C:plasma membrane"/>
    <property type="evidence" value="ECO:0007669"/>
    <property type="project" value="UniProtKB-SubCell"/>
</dbReference>
<feature type="transmembrane region" description="Helical" evidence="6">
    <location>
        <begin position="699"/>
        <end position="719"/>
    </location>
</feature>
<keyword evidence="2" id="KW-1003">Cell membrane</keyword>
<accession>A0A1E5T191</accession>
<evidence type="ECO:0000259" key="7">
    <source>
        <dbReference type="Pfam" id="PF02687"/>
    </source>
</evidence>
<feature type="transmembrane region" description="Helical" evidence="6">
    <location>
        <begin position="387"/>
        <end position="412"/>
    </location>
</feature>
<feature type="domain" description="ABC3 transporter permease C-terminal" evidence="7">
    <location>
        <begin position="699"/>
        <end position="815"/>
    </location>
</feature>
<dbReference type="Pfam" id="PF12704">
    <property type="entry name" value="MacB_PCD"/>
    <property type="match status" value="2"/>
</dbReference>
<evidence type="ECO:0000256" key="3">
    <source>
        <dbReference type="ARBA" id="ARBA00022692"/>
    </source>
</evidence>
<feature type="domain" description="MacB-like periplasmic core" evidence="8">
    <location>
        <begin position="441"/>
        <end position="629"/>
    </location>
</feature>
<name>A0A1E5T191_9BACT</name>
<keyword evidence="10" id="KW-1185">Reference proteome</keyword>
<dbReference type="PANTHER" id="PTHR30572">
    <property type="entry name" value="MEMBRANE COMPONENT OF TRANSPORTER-RELATED"/>
    <property type="match status" value="1"/>
</dbReference>
<evidence type="ECO:0000256" key="5">
    <source>
        <dbReference type="ARBA" id="ARBA00023136"/>
    </source>
</evidence>
<feature type="transmembrane region" description="Helical" evidence="6">
    <location>
        <begin position="288"/>
        <end position="310"/>
    </location>
</feature>
<dbReference type="RefSeq" id="WP_069836647.1">
    <property type="nucleotide sequence ID" value="NZ_MDGQ01000005.1"/>
</dbReference>
<evidence type="ECO:0008006" key="11">
    <source>
        <dbReference type="Google" id="ProtNLM"/>
    </source>
</evidence>
<evidence type="ECO:0000256" key="2">
    <source>
        <dbReference type="ARBA" id="ARBA00022475"/>
    </source>
</evidence>
<dbReference type="GO" id="GO:0022857">
    <property type="term" value="F:transmembrane transporter activity"/>
    <property type="evidence" value="ECO:0007669"/>
    <property type="project" value="TreeGrafter"/>
</dbReference>
<dbReference type="Proteomes" id="UP000095552">
    <property type="component" value="Unassembled WGS sequence"/>
</dbReference>
<dbReference type="InterPro" id="IPR050250">
    <property type="entry name" value="Macrolide_Exporter_MacB"/>
</dbReference>
<evidence type="ECO:0000256" key="6">
    <source>
        <dbReference type="SAM" id="Phobius"/>
    </source>
</evidence>
<evidence type="ECO:0000256" key="4">
    <source>
        <dbReference type="ARBA" id="ARBA00022989"/>
    </source>
</evidence>
<feature type="domain" description="MacB-like periplasmic core" evidence="8">
    <location>
        <begin position="18"/>
        <end position="203"/>
    </location>
</feature>
<evidence type="ECO:0000259" key="8">
    <source>
        <dbReference type="Pfam" id="PF12704"/>
    </source>
</evidence>
<gene>
    <name evidence="9" type="ORF">BFP71_17160</name>
</gene>
<keyword evidence="4 6" id="KW-1133">Transmembrane helix</keyword>
<comment type="subcellular location">
    <subcellularLocation>
        <location evidence="1">Cell membrane</location>
        <topology evidence="1">Multi-pass membrane protein</topology>
    </subcellularLocation>
</comment>
<dbReference type="OrthoDB" id="5933722at2"/>
<organism evidence="9 10">
    <name type="scientific">Roseivirga misakiensis</name>
    <dbReference type="NCBI Taxonomy" id="1563681"/>
    <lineage>
        <taxon>Bacteria</taxon>
        <taxon>Pseudomonadati</taxon>
        <taxon>Bacteroidota</taxon>
        <taxon>Cytophagia</taxon>
        <taxon>Cytophagales</taxon>
        <taxon>Roseivirgaceae</taxon>
        <taxon>Roseivirga</taxon>
    </lineage>
</organism>
<dbReference type="InterPro" id="IPR025857">
    <property type="entry name" value="MacB_PCD"/>
</dbReference>
<proteinExistence type="predicted"/>
<dbReference type="STRING" id="1563681.BFP71_17160"/>
<feature type="transmembrane region" description="Helical" evidence="6">
    <location>
        <begin position="779"/>
        <end position="803"/>
    </location>
</feature>
<evidence type="ECO:0000313" key="10">
    <source>
        <dbReference type="Proteomes" id="UP000095552"/>
    </source>
</evidence>
<evidence type="ECO:0000313" key="9">
    <source>
        <dbReference type="EMBL" id="OEK05143.1"/>
    </source>
</evidence>
<feature type="transmembrane region" description="Helical" evidence="6">
    <location>
        <begin position="344"/>
        <end position="367"/>
    </location>
</feature>
<feature type="transmembrane region" description="Helical" evidence="6">
    <location>
        <begin position="740"/>
        <end position="767"/>
    </location>
</feature>
<protein>
    <recommendedName>
        <fullName evidence="11">ABC transporter permease</fullName>
    </recommendedName>
</protein>
<keyword evidence="5 6" id="KW-0472">Membrane</keyword>